<sequence length="217" mass="24931">MNRIPLRARNKMDKERKRRLLIDSAKSLFVERGYGNTTVDMITERAGVSTGTFYIYFKSKSEVYKVFQDEGIDILTGMIKKAVANPSMSPISKVTAAVKAYFRFYRECREYFDLIAVISLGGQDELRERESEIGRRIDDKTLILLREIEGVIKEGVDSGDFYPVDTWEVTNVLWGMLDGLIILSERDNVRVIELDIEELIKTALETAFYGFARRGKD</sequence>
<dbReference type="Gene3D" id="1.10.10.60">
    <property type="entry name" value="Homeodomain-like"/>
    <property type="match status" value="1"/>
</dbReference>
<dbReference type="Proteomes" id="UP000809273">
    <property type="component" value="Unassembled WGS sequence"/>
</dbReference>
<dbReference type="Pfam" id="PF00440">
    <property type="entry name" value="TetR_N"/>
    <property type="match status" value="1"/>
</dbReference>
<protein>
    <submittedName>
        <fullName evidence="4">TetR/AcrR family transcriptional regulator</fullName>
    </submittedName>
</protein>
<proteinExistence type="predicted"/>
<dbReference type="PRINTS" id="PR00455">
    <property type="entry name" value="HTHTETR"/>
</dbReference>
<dbReference type="EMBL" id="JAFGIX010000022">
    <property type="protein sequence ID" value="MBN1572400.1"/>
    <property type="molecule type" value="Genomic_DNA"/>
</dbReference>
<dbReference type="SUPFAM" id="SSF46689">
    <property type="entry name" value="Homeodomain-like"/>
    <property type="match status" value="1"/>
</dbReference>
<dbReference type="InterPro" id="IPR023772">
    <property type="entry name" value="DNA-bd_HTH_TetR-type_CS"/>
</dbReference>
<keyword evidence="1 2" id="KW-0238">DNA-binding</keyword>
<dbReference type="Gene3D" id="1.10.357.10">
    <property type="entry name" value="Tetracycline Repressor, domain 2"/>
    <property type="match status" value="1"/>
</dbReference>
<feature type="DNA-binding region" description="H-T-H motif" evidence="2">
    <location>
        <begin position="38"/>
        <end position="57"/>
    </location>
</feature>
<evidence type="ECO:0000259" key="3">
    <source>
        <dbReference type="PROSITE" id="PS50977"/>
    </source>
</evidence>
<dbReference type="PROSITE" id="PS01081">
    <property type="entry name" value="HTH_TETR_1"/>
    <property type="match status" value="1"/>
</dbReference>
<comment type="caution">
    <text evidence="4">The sequence shown here is derived from an EMBL/GenBank/DDBJ whole genome shotgun (WGS) entry which is preliminary data.</text>
</comment>
<dbReference type="InterPro" id="IPR001647">
    <property type="entry name" value="HTH_TetR"/>
</dbReference>
<evidence type="ECO:0000256" key="1">
    <source>
        <dbReference type="ARBA" id="ARBA00023125"/>
    </source>
</evidence>
<dbReference type="PANTHER" id="PTHR43479:SF11">
    <property type="entry name" value="ACREF_ENVCD OPERON REPRESSOR-RELATED"/>
    <property type="match status" value="1"/>
</dbReference>
<evidence type="ECO:0000313" key="5">
    <source>
        <dbReference type="Proteomes" id="UP000809273"/>
    </source>
</evidence>
<accession>A0A9D8KDU1</accession>
<dbReference type="InterPro" id="IPR009057">
    <property type="entry name" value="Homeodomain-like_sf"/>
</dbReference>
<dbReference type="InterPro" id="IPR050624">
    <property type="entry name" value="HTH-type_Tx_Regulator"/>
</dbReference>
<reference evidence="4" key="2">
    <citation type="submission" date="2021-01" db="EMBL/GenBank/DDBJ databases">
        <authorList>
            <person name="Hahn C.R."/>
            <person name="Youssef N.H."/>
            <person name="Elshahed M."/>
        </authorList>
    </citation>
    <scope>NUCLEOTIDE SEQUENCE</scope>
    <source>
        <strain evidence="4">Zod_Metabat.24</strain>
    </source>
</reference>
<evidence type="ECO:0000313" key="4">
    <source>
        <dbReference type="EMBL" id="MBN1572400.1"/>
    </source>
</evidence>
<dbReference type="AlphaFoldDB" id="A0A9D8KDU1"/>
<reference evidence="4" key="1">
    <citation type="journal article" date="2021" name="Environ. Microbiol.">
        <title>Genomic characterization of three novel Desulfobacterota classes expand the metabolic and phylogenetic diversity of the phylum.</title>
        <authorList>
            <person name="Murphy C.L."/>
            <person name="Biggerstaff J."/>
            <person name="Eichhorn A."/>
            <person name="Ewing E."/>
            <person name="Shahan R."/>
            <person name="Soriano D."/>
            <person name="Stewart S."/>
            <person name="VanMol K."/>
            <person name="Walker R."/>
            <person name="Walters P."/>
            <person name="Elshahed M.S."/>
            <person name="Youssef N.H."/>
        </authorList>
    </citation>
    <scope>NUCLEOTIDE SEQUENCE</scope>
    <source>
        <strain evidence="4">Zod_Metabat.24</strain>
    </source>
</reference>
<evidence type="ECO:0000256" key="2">
    <source>
        <dbReference type="PROSITE-ProRule" id="PRU00335"/>
    </source>
</evidence>
<dbReference type="InterPro" id="IPR036271">
    <property type="entry name" value="Tet_transcr_reg_TetR-rel_C_sf"/>
</dbReference>
<name>A0A9D8KDU1_9DELT</name>
<dbReference type="GO" id="GO:0003677">
    <property type="term" value="F:DNA binding"/>
    <property type="evidence" value="ECO:0007669"/>
    <property type="project" value="UniProtKB-UniRule"/>
</dbReference>
<dbReference type="PANTHER" id="PTHR43479">
    <property type="entry name" value="ACREF/ENVCD OPERON REPRESSOR-RELATED"/>
    <property type="match status" value="1"/>
</dbReference>
<dbReference type="SUPFAM" id="SSF48498">
    <property type="entry name" value="Tetracyclin repressor-like, C-terminal domain"/>
    <property type="match status" value="1"/>
</dbReference>
<gene>
    <name evidence="4" type="ORF">JW984_04305</name>
</gene>
<dbReference type="PROSITE" id="PS50977">
    <property type="entry name" value="HTH_TETR_2"/>
    <property type="match status" value="1"/>
</dbReference>
<organism evidence="4 5">
    <name type="scientific">Candidatus Zymogenus saltonus</name>
    <dbReference type="NCBI Taxonomy" id="2844893"/>
    <lineage>
        <taxon>Bacteria</taxon>
        <taxon>Deltaproteobacteria</taxon>
        <taxon>Candidatus Zymogenia</taxon>
        <taxon>Candidatus Zymogeniales</taxon>
        <taxon>Candidatus Zymogenaceae</taxon>
        <taxon>Candidatus Zymogenus</taxon>
    </lineage>
</organism>
<feature type="domain" description="HTH tetR-type" evidence="3">
    <location>
        <begin position="15"/>
        <end position="75"/>
    </location>
</feature>